<dbReference type="Pfam" id="PF25788">
    <property type="entry name" value="Ig_Rha78A_N"/>
    <property type="match status" value="1"/>
</dbReference>
<accession>A0A0B9A9L1</accession>
<dbReference type="EMBL" id="JRVC01000010">
    <property type="protein sequence ID" value="KHS46025.1"/>
    <property type="molecule type" value="Genomic_DNA"/>
</dbReference>
<sequence length="1037" mass="111667">MKVNRREAIALGIAGGGATALPLRALAAAEPAQVEGLRVCGLESPLALGDAPPRFSWKLGGAERAGQVAYRISVARSPDDLAAGRNLVWDSGRVAGTSAVDIAYGGPALPSRSRVWWQVESWTRGSRTPLRSQPAMWETGLAPADWQAEWIASETLVAKADREAGLHWLSGPDKQNVGQTRAFRWTFDHPGGAAEFCATLHELTGVWINGEPTPAPRDGPARHTEMAVWPIILKKGRNVIAIEGRRVGSFGQPPCVAAALLRHGEGLIQRMTSASPGWKTVVAAPPGWHLPASDDTAWPAAEPAKGSLPIGEPWPLTPASRLRHGFTIDRPIRAARLHATALGIYQPWINGAPLADRKLAPEFTDPSKRVLYQTYDVTALLKPGANVLGMVVGDGWYGSRFSTSARFAFGPAPCRILCQLEIEHDDGSRTVIGSGDGWEIADSAVLEHSLYDGEIHDARGEQPGWATANGPTAGWRPASVVAAPAIPVQPQRCPPIRIRETLQPKSVKRLGPGHYQLDYGQNFAGFPRLTVSAPAGTRIEMRFAEILKADGTIDQANLRTAKARDIYIAAGRGREVYEPRFTYHGYRHVEITGVPDDQTAWNLEGLVAHQDLPLTAELRVGDPVIQQFWRNSVWSQKANFYGLPTDCPQRDERLGWMGDAAVFWPAAAWNMDVAAFTARVMEDARVSQSAKGGFPDCIPPFVPTMKLSSPGWADAGVILPHTSWMQNGDTGVIRANWQAMEAYMAWIEAANPDHVWRKQRGADYGDWLSVDAPTANPGAATTPKDLLSTAYWAQDATMMAAMAGAIGNAEAAAKYRSLFEAIRSAFNTAFVVEGKVGNGSQTGNVVAIRFGLLSPEAMRAAGAALAADIARRGNHLSTGFLGTPHILDALVMAGQEATAITLLTQRSYPSWGYMVEQGATSMWERWNSDQGDASMNSRNHYAFGAIGDFLFRRIAGIAPATPGFGKVRIAPIMSEVLGTGGATYHSVRGTIRTDWTAKGGRFRLDVELPGGVEGEVVLPGGRKASAVAGPNRFSGRL</sequence>
<dbReference type="Pfam" id="PF17390">
    <property type="entry name" value="Bac_rhamnosid_C"/>
    <property type="match status" value="1"/>
</dbReference>
<dbReference type="AlphaFoldDB" id="A0A0B9A9L1"/>
<reference evidence="8 9" key="1">
    <citation type="submission" date="2014-10" db="EMBL/GenBank/DDBJ databases">
        <title>Draft genome sequence of Novosphingobium subterraneum DSM 12447.</title>
        <authorList>
            <person name="Gan H.M."/>
            <person name="Gan H.Y."/>
            <person name="Savka M.A."/>
        </authorList>
    </citation>
    <scope>NUCLEOTIDE SEQUENCE [LARGE SCALE GENOMIC DNA]</scope>
    <source>
        <strain evidence="8 9">DSM 12447</strain>
    </source>
</reference>
<protein>
    <recommendedName>
        <fullName evidence="2">alpha-L-rhamnosidase</fullName>
        <ecNumber evidence="2">3.2.1.40</ecNumber>
    </recommendedName>
</protein>
<evidence type="ECO:0000259" key="6">
    <source>
        <dbReference type="Pfam" id="PF17389"/>
    </source>
</evidence>
<dbReference type="InterPro" id="IPR012341">
    <property type="entry name" value="6hp_glycosidase-like_sf"/>
</dbReference>
<dbReference type="SUPFAM" id="SSF48208">
    <property type="entry name" value="Six-hairpin glycosidases"/>
    <property type="match status" value="1"/>
</dbReference>
<dbReference type="Pfam" id="PF08531">
    <property type="entry name" value="Bac_rhamnosid_N"/>
    <property type="match status" value="1"/>
</dbReference>
<feature type="domain" description="Alpha-L-rhamnosidase concanavalin-like" evidence="4">
    <location>
        <begin position="509"/>
        <end position="609"/>
    </location>
</feature>
<feature type="domain" description="Alpha-L-rhamnosidase C-terminal" evidence="7">
    <location>
        <begin position="956"/>
        <end position="1027"/>
    </location>
</feature>
<proteinExistence type="predicted"/>
<evidence type="ECO:0000259" key="7">
    <source>
        <dbReference type="Pfam" id="PF17390"/>
    </source>
</evidence>
<dbReference type="Pfam" id="PF05592">
    <property type="entry name" value="Bac_rhamnosid"/>
    <property type="match status" value="1"/>
</dbReference>
<dbReference type="PROSITE" id="PS51318">
    <property type="entry name" value="TAT"/>
    <property type="match status" value="1"/>
</dbReference>
<evidence type="ECO:0000256" key="2">
    <source>
        <dbReference type="ARBA" id="ARBA00012652"/>
    </source>
</evidence>
<dbReference type="Gene3D" id="1.50.10.10">
    <property type="match status" value="1"/>
</dbReference>
<dbReference type="InterPro" id="IPR006311">
    <property type="entry name" value="TAT_signal"/>
</dbReference>
<dbReference type="InterPro" id="IPR035396">
    <property type="entry name" value="Bac_rhamnosid6H"/>
</dbReference>
<dbReference type="InterPro" id="IPR008928">
    <property type="entry name" value="6-hairpin_glycosidase_sf"/>
</dbReference>
<gene>
    <name evidence="8" type="ORF">NJ75_02286</name>
</gene>
<dbReference type="PATRIC" id="fig|48936.3.peg.2298"/>
<comment type="caution">
    <text evidence="8">The sequence shown here is derived from an EMBL/GenBank/DDBJ whole genome shotgun (WGS) entry which is preliminary data.</text>
</comment>
<dbReference type="PIRSF" id="PIRSF010631">
    <property type="entry name" value="A-rhamnsds"/>
    <property type="match status" value="1"/>
</dbReference>
<evidence type="ECO:0000313" key="9">
    <source>
        <dbReference type="Proteomes" id="UP000031338"/>
    </source>
</evidence>
<dbReference type="RefSeq" id="WP_052242375.1">
    <property type="nucleotide sequence ID" value="NZ_JRVC01000010.1"/>
</dbReference>
<keyword evidence="9" id="KW-1185">Reference proteome</keyword>
<dbReference type="EC" id="3.2.1.40" evidence="2"/>
<dbReference type="GO" id="GO:0005975">
    <property type="term" value="P:carbohydrate metabolic process"/>
    <property type="evidence" value="ECO:0007669"/>
    <property type="project" value="InterPro"/>
</dbReference>
<dbReference type="PANTHER" id="PTHR33307">
    <property type="entry name" value="ALPHA-RHAMNOSIDASE (EUROFUNG)"/>
    <property type="match status" value="1"/>
</dbReference>
<dbReference type="Pfam" id="PF17389">
    <property type="entry name" value="Bac_rhamnosid6H"/>
    <property type="match status" value="1"/>
</dbReference>
<evidence type="ECO:0000313" key="8">
    <source>
        <dbReference type="EMBL" id="KHS46025.1"/>
    </source>
</evidence>
<evidence type="ECO:0000259" key="5">
    <source>
        <dbReference type="Pfam" id="PF08531"/>
    </source>
</evidence>
<dbReference type="InterPro" id="IPR008902">
    <property type="entry name" value="Rhamnosid_concanavalin"/>
</dbReference>
<feature type="domain" description="Alpha-L-rhamnosidase six-hairpin glycosidase" evidence="6">
    <location>
        <begin position="615"/>
        <end position="954"/>
    </location>
</feature>
<keyword evidence="3" id="KW-0378">Hydrolase</keyword>
<dbReference type="InterPro" id="IPR013737">
    <property type="entry name" value="Bac_rhamnosid_N"/>
</dbReference>
<name>A0A0B9A9L1_9SPHN</name>
<feature type="domain" description="Bacterial alpha-L-rhamnosidase N-terminal" evidence="5">
    <location>
        <begin position="332"/>
        <end position="500"/>
    </location>
</feature>
<dbReference type="PANTHER" id="PTHR33307:SF6">
    <property type="entry name" value="ALPHA-RHAMNOSIDASE (EUROFUNG)-RELATED"/>
    <property type="match status" value="1"/>
</dbReference>
<evidence type="ECO:0000256" key="1">
    <source>
        <dbReference type="ARBA" id="ARBA00001445"/>
    </source>
</evidence>
<dbReference type="Gene3D" id="2.60.420.10">
    <property type="entry name" value="Maltose phosphorylase, domain 3"/>
    <property type="match status" value="1"/>
</dbReference>
<dbReference type="InterPro" id="IPR035398">
    <property type="entry name" value="Bac_rhamnosid_C"/>
</dbReference>
<comment type="catalytic activity">
    <reaction evidence="1">
        <text>Hydrolysis of terminal non-reducing alpha-L-rhamnose residues in alpha-L-rhamnosides.</text>
        <dbReference type="EC" id="3.2.1.40"/>
    </reaction>
</comment>
<dbReference type="Proteomes" id="UP000031338">
    <property type="component" value="Unassembled WGS sequence"/>
</dbReference>
<dbReference type="Gene3D" id="2.60.120.260">
    <property type="entry name" value="Galactose-binding domain-like"/>
    <property type="match status" value="3"/>
</dbReference>
<organism evidence="8 9">
    <name type="scientific">Novosphingobium subterraneum</name>
    <dbReference type="NCBI Taxonomy" id="48936"/>
    <lineage>
        <taxon>Bacteria</taxon>
        <taxon>Pseudomonadati</taxon>
        <taxon>Pseudomonadota</taxon>
        <taxon>Alphaproteobacteria</taxon>
        <taxon>Sphingomonadales</taxon>
        <taxon>Sphingomonadaceae</taxon>
        <taxon>Novosphingobium</taxon>
    </lineage>
</organism>
<dbReference type="STRING" id="48936.NJ75_02286"/>
<evidence type="ECO:0000256" key="3">
    <source>
        <dbReference type="ARBA" id="ARBA00022801"/>
    </source>
</evidence>
<evidence type="ECO:0000259" key="4">
    <source>
        <dbReference type="Pfam" id="PF05592"/>
    </source>
</evidence>
<dbReference type="GO" id="GO:0030596">
    <property type="term" value="F:alpha-L-rhamnosidase activity"/>
    <property type="evidence" value="ECO:0007669"/>
    <property type="project" value="UniProtKB-EC"/>
</dbReference>
<dbReference type="InterPro" id="IPR016007">
    <property type="entry name" value="Alpha_rhamnosid"/>
</dbReference>
<dbReference type="InterPro" id="IPR013783">
    <property type="entry name" value="Ig-like_fold"/>
</dbReference>
<dbReference type="Gene3D" id="2.60.40.10">
    <property type="entry name" value="Immunoglobulins"/>
    <property type="match status" value="1"/>
</dbReference>